<proteinExistence type="inferred from homology"/>
<dbReference type="InterPro" id="IPR007274">
    <property type="entry name" value="Cop_transporter"/>
</dbReference>
<evidence type="ECO:0000256" key="4">
    <source>
        <dbReference type="RuleBase" id="RU367022"/>
    </source>
</evidence>
<gene>
    <name evidence="5" type="ORF">HW555_006964</name>
</gene>
<evidence type="ECO:0000313" key="6">
    <source>
        <dbReference type="Proteomes" id="UP000648187"/>
    </source>
</evidence>
<protein>
    <recommendedName>
        <fullName evidence="4">Copper transport protein</fullName>
    </recommendedName>
</protein>
<dbReference type="PANTHER" id="PTHR12483">
    <property type="entry name" value="SOLUTE CARRIER FAMILY 31 COPPER TRANSPORTERS"/>
    <property type="match status" value="1"/>
</dbReference>
<dbReference type="Pfam" id="PF04145">
    <property type="entry name" value="Ctr"/>
    <property type="match status" value="1"/>
</dbReference>
<keyword evidence="4" id="KW-0406">Ion transport</keyword>
<reference evidence="5" key="1">
    <citation type="submission" date="2020-08" db="EMBL/GenBank/DDBJ databases">
        <title>Spodoptera exigua strain:BAW_Kor-Di-RS1 Genome sequencing and assembly.</title>
        <authorList>
            <person name="Kim J."/>
            <person name="Nam H.Y."/>
            <person name="Kwon M."/>
            <person name="Choi J.H."/>
            <person name="Cho S.R."/>
            <person name="Kim G.-H."/>
        </authorList>
    </citation>
    <scope>NUCLEOTIDE SEQUENCE</scope>
    <source>
        <strain evidence="5">BAW_Kor-Di-RS1</strain>
        <tissue evidence="5">Whole-body</tissue>
    </source>
</reference>
<comment type="similarity">
    <text evidence="4">Belongs to the copper transporter (Ctr) (TC 1.A.56) family. SLC31A subfamily.</text>
</comment>
<keyword evidence="3 4" id="KW-0472">Membrane</keyword>
<evidence type="ECO:0000256" key="2">
    <source>
        <dbReference type="ARBA" id="ARBA00022989"/>
    </source>
</evidence>
<dbReference type="EMBL" id="JACKWZ010000112">
    <property type="protein sequence ID" value="KAF9415374.1"/>
    <property type="molecule type" value="Genomic_DNA"/>
</dbReference>
<keyword evidence="4" id="KW-0187">Copper transport</keyword>
<keyword evidence="4" id="KW-0186">Copper</keyword>
<dbReference type="GO" id="GO:0016020">
    <property type="term" value="C:membrane"/>
    <property type="evidence" value="ECO:0007669"/>
    <property type="project" value="UniProtKB-SubCell"/>
</dbReference>
<dbReference type="Proteomes" id="UP000648187">
    <property type="component" value="Unassembled WGS sequence"/>
</dbReference>
<dbReference type="GO" id="GO:0005375">
    <property type="term" value="F:copper ion transmembrane transporter activity"/>
    <property type="evidence" value="ECO:0007669"/>
    <property type="project" value="UniProtKB-UniRule"/>
</dbReference>
<keyword evidence="1" id="KW-0812">Transmembrane</keyword>
<evidence type="ECO:0000256" key="1">
    <source>
        <dbReference type="ARBA" id="ARBA00022692"/>
    </source>
</evidence>
<evidence type="ECO:0000256" key="3">
    <source>
        <dbReference type="ARBA" id="ARBA00023136"/>
    </source>
</evidence>
<organism evidence="5 6">
    <name type="scientific">Spodoptera exigua</name>
    <name type="common">Beet armyworm</name>
    <name type="synonym">Noctua fulgens</name>
    <dbReference type="NCBI Taxonomy" id="7107"/>
    <lineage>
        <taxon>Eukaryota</taxon>
        <taxon>Metazoa</taxon>
        <taxon>Ecdysozoa</taxon>
        <taxon>Arthropoda</taxon>
        <taxon>Hexapoda</taxon>
        <taxon>Insecta</taxon>
        <taxon>Pterygota</taxon>
        <taxon>Neoptera</taxon>
        <taxon>Endopterygota</taxon>
        <taxon>Lepidoptera</taxon>
        <taxon>Glossata</taxon>
        <taxon>Ditrysia</taxon>
        <taxon>Noctuoidea</taxon>
        <taxon>Noctuidae</taxon>
        <taxon>Amphipyrinae</taxon>
        <taxon>Spodoptera</taxon>
    </lineage>
</organism>
<dbReference type="PANTHER" id="PTHR12483:SF115">
    <property type="entry name" value="COPPER TRANSPORT PROTEIN"/>
    <property type="match status" value="1"/>
</dbReference>
<comment type="caution">
    <text evidence="5">The sequence shown here is derived from an EMBL/GenBank/DDBJ whole genome shotgun (WGS) entry which is preliminary data.</text>
</comment>
<evidence type="ECO:0000313" key="5">
    <source>
        <dbReference type="EMBL" id="KAF9415374.1"/>
    </source>
</evidence>
<keyword evidence="6" id="KW-1185">Reference proteome</keyword>
<accession>A0A835GHQ0</accession>
<sequence length="215" mass="24094">MDTHMSMGHAHHDHGNHMNMNHMMPAVDHDMSMNSTFQGDIISNTFNGSDDSINYKSDLRAHAHHGHGGHEGLSEHAGGHDMAMTFHGGYNEVILFSWWKVTDIGEFVGSFFAVFLMALLYEGLKYYRKHLLWKTYTGLQYCAVSPPDKGVANLCAPDEPQSYNDEHSARMADSASWITSFSQLYVDAGIHDLQHMVMCCSCPGISDRVLPLWMA</sequence>
<keyword evidence="2" id="KW-1133">Transmembrane helix</keyword>
<keyword evidence="4" id="KW-0813">Transport</keyword>
<comment type="subcellular location">
    <subcellularLocation>
        <location evidence="4">Membrane</location>
        <topology evidence="4">Multi-pass membrane protein</topology>
    </subcellularLocation>
</comment>
<dbReference type="AlphaFoldDB" id="A0A835GHQ0"/>
<name>A0A835GHQ0_SPOEX</name>